<dbReference type="EMBL" id="CAUJNA010003408">
    <property type="protein sequence ID" value="CAJ1401300.1"/>
    <property type="molecule type" value="Genomic_DNA"/>
</dbReference>
<keyword evidence="3" id="KW-1185">Reference proteome</keyword>
<dbReference type="Proteomes" id="UP001178507">
    <property type="component" value="Unassembled WGS sequence"/>
</dbReference>
<dbReference type="PANTHER" id="PTHR46512">
    <property type="entry name" value="PEPTIDYLPROLYL ISOMERASE"/>
    <property type="match status" value="1"/>
</dbReference>
<dbReference type="InterPro" id="IPR050754">
    <property type="entry name" value="FKBP4/5/8-like"/>
</dbReference>
<accession>A0AA36N719</accession>
<dbReference type="PANTHER" id="PTHR46512:SF9">
    <property type="entry name" value="PEPTIDYLPROLYL ISOMERASE"/>
    <property type="match status" value="1"/>
</dbReference>
<evidence type="ECO:0000313" key="2">
    <source>
        <dbReference type="EMBL" id="CAJ1401300.1"/>
    </source>
</evidence>
<evidence type="ECO:0000256" key="1">
    <source>
        <dbReference type="SAM" id="MobiDB-lite"/>
    </source>
</evidence>
<gene>
    <name evidence="2" type="ORF">EVOR1521_LOCUS24477</name>
</gene>
<feature type="compositionally biased region" description="Basic and acidic residues" evidence="1">
    <location>
        <begin position="16"/>
        <end position="26"/>
    </location>
</feature>
<dbReference type="AlphaFoldDB" id="A0AA36N719"/>
<dbReference type="InterPro" id="IPR011990">
    <property type="entry name" value="TPR-like_helical_dom_sf"/>
</dbReference>
<organism evidence="2 3">
    <name type="scientific">Effrenium voratum</name>
    <dbReference type="NCBI Taxonomy" id="2562239"/>
    <lineage>
        <taxon>Eukaryota</taxon>
        <taxon>Sar</taxon>
        <taxon>Alveolata</taxon>
        <taxon>Dinophyceae</taxon>
        <taxon>Suessiales</taxon>
        <taxon>Symbiodiniaceae</taxon>
        <taxon>Effrenium</taxon>
    </lineage>
</organism>
<feature type="region of interest" description="Disordered" evidence="1">
    <location>
        <begin position="1"/>
        <end position="26"/>
    </location>
</feature>
<proteinExistence type="predicted"/>
<comment type="caution">
    <text evidence="2">The sequence shown here is derived from an EMBL/GenBank/DDBJ whole genome shotgun (WGS) entry which is preliminary data.</text>
</comment>
<protein>
    <submittedName>
        <fullName evidence="2">Uncharacterized protein</fullName>
    </submittedName>
</protein>
<sequence length="522" mass="58462">MEDLDPGLVGYSDSGSDFHDLPEPELPKGIRKTRLAAAEQPGTLKRPVDGDTVVLRCRPCPQSLQHLEEEGLLRLDLSPSASGLAAAAKTLRLGEVARFHFQETREVTEVTLVDWIVRRDLFEDGSAIKSILRKPEDQRRPIIGQICQVSLSLAEESSTPCWTCELQHEIQDLPCEGHWHHTGWLLDKALLSMRRGERSSLRCSAQRLRGGATIELPRGDAEHWTLDLELHDFIESADVSFEKDGAVLKRSLHCRDAWPRCAYAGQCKVRATRAGEASEERVWHACCGAGELPEALEAAVLQMREGELAEVTAQARLFEPWLSGSATSDLTEDVFRLQVTKYTAGPWDVARGDEEKLTVLAERKDRAAKFHAAGRWRLAAYHFREVYELLGYIDDFRGVRAGQQRQQRVAALKQACLLNRSLSLIKAGCFTLALRSCDLALDAEPMNVKALLRRARARLGLDECDLAMADLRQLQGTEGEQEAQQLAKQVRQRQKVLDIDSKDLYARMCQSLGHLPHPLDID</sequence>
<name>A0AA36N719_9DINO</name>
<reference evidence="2" key="1">
    <citation type="submission" date="2023-08" db="EMBL/GenBank/DDBJ databases">
        <authorList>
            <person name="Chen Y."/>
            <person name="Shah S."/>
            <person name="Dougan E. K."/>
            <person name="Thang M."/>
            <person name="Chan C."/>
        </authorList>
    </citation>
    <scope>NUCLEOTIDE SEQUENCE</scope>
</reference>
<evidence type="ECO:0000313" key="3">
    <source>
        <dbReference type="Proteomes" id="UP001178507"/>
    </source>
</evidence>
<dbReference type="SUPFAM" id="SSF48452">
    <property type="entry name" value="TPR-like"/>
    <property type="match status" value="1"/>
</dbReference>
<dbReference type="Gene3D" id="1.25.40.10">
    <property type="entry name" value="Tetratricopeptide repeat domain"/>
    <property type="match status" value="1"/>
</dbReference>